<evidence type="ECO:0000313" key="2">
    <source>
        <dbReference type="Proteomes" id="UP000762676"/>
    </source>
</evidence>
<sequence length="144" mass="15685">MVGPGRYSAIGLFFISPMSIRWHLIGVSERSFELISGTKGLWSVGKVKLSCPIRYLSRRSHAHTEAKHSFSICLYFCSALESVLEQYATGFRPSSNSCSKQPPTPYDELSASTTVCFVGSKYASRVAVVSISLIWPNAADSAGP</sequence>
<gene>
    <name evidence="1" type="ORF">ElyMa_004147900</name>
</gene>
<reference evidence="1 2" key="1">
    <citation type="journal article" date="2021" name="Elife">
        <title>Chloroplast acquisition without the gene transfer in kleptoplastic sea slugs, Plakobranchus ocellatus.</title>
        <authorList>
            <person name="Maeda T."/>
            <person name="Takahashi S."/>
            <person name="Yoshida T."/>
            <person name="Shimamura S."/>
            <person name="Takaki Y."/>
            <person name="Nagai Y."/>
            <person name="Toyoda A."/>
            <person name="Suzuki Y."/>
            <person name="Arimoto A."/>
            <person name="Ishii H."/>
            <person name="Satoh N."/>
            <person name="Nishiyama T."/>
            <person name="Hasebe M."/>
            <person name="Maruyama T."/>
            <person name="Minagawa J."/>
            <person name="Obokata J."/>
            <person name="Shigenobu S."/>
        </authorList>
    </citation>
    <scope>NUCLEOTIDE SEQUENCE [LARGE SCALE GENOMIC DNA]</scope>
</reference>
<name>A0AAV4GF51_9GAST</name>
<dbReference type="Proteomes" id="UP000762676">
    <property type="component" value="Unassembled WGS sequence"/>
</dbReference>
<evidence type="ECO:0000313" key="1">
    <source>
        <dbReference type="EMBL" id="GFR84322.1"/>
    </source>
</evidence>
<dbReference type="AlphaFoldDB" id="A0AAV4GF51"/>
<dbReference type="EMBL" id="BMAT01008396">
    <property type="protein sequence ID" value="GFR84322.1"/>
    <property type="molecule type" value="Genomic_DNA"/>
</dbReference>
<keyword evidence="2" id="KW-1185">Reference proteome</keyword>
<comment type="caution">
    <text evidence="1">The sequence shown here is derived from an EMBL/GenBank/DDBJ whole genome shotgun (WGS) entry which is preliminary data.</text>
</comment>
<protein>
    <submittedName>
        <fullName evidence="1">Uncharacterized protein</fullName>
    </submittedName>
</protein>
<proteinExistence type="predicted"/>
<organism evidence="1 2">
    <name type="scientific">Elysia marginata</name>
    <dbReference type="NCBI Taxonomy" id="1093978"/>
    <lineage>
        <taxon>Eukaryota</taxon>
        <taxon>Metazoa</taxon>
        <taxon>Spiralia</taxon>
        <taxon>Lophotrochozoa</taxon>
        <taxon>Mollusca</taxon>
        <taxon>Gastropoda</taxon>
        <taxon>Heterobranchia</taxon>
        <taxon>Euthyneura</taxon>
        <taxon>Panpulmonata</taxon>
        <taxon>Sacoglossa</taxon>
        <taxon>Placobranchoidea</taxon>
        <taxon>Plakobranchidae</taxon>
        <taxon>Elysia</taxon>
    </lineage>
</organism>
<accession>A0AAV4GF51</accession>